<evidence type="ECO:0000256" key="1">
    <source>
        <dbReference type="ARBA" id="ARBA00007050"/>
    </source>
</evidence>
<feature type="domain" description="Kinetochore protein NDC80 loop region" evidence="14">
    <location>
        <begin position="358"/>
        <end position="423"/>
    </location>
</feature>
<dbReference type="Pfam" id="PF24487">
    <property type="entry name" value="NDC80_loop"/>
    <property type="match status" value="2"/>
</dbReference>
<dbReference type="GO" id="GO:0007051">
    <property type="term" value="P:spindle organization"/>
    <property type="evidence" value="ECO:0007669"/>
    <property type="project" value="UniProtKB-ARBA"/>
</dbReference>
<evidence type="ECO:0000256" key="11">
    <source>
        <dbReference type="SAM" id="Coils"/>
    </source>
</evidence>
<dbReference type="GO" id="GO:0031262">
    <property type="term" value="C:Ndc80 complex"/>
    <property type="evidence" value="ECO:0007669"/>
    <property type="project" value="UniProtKB-UniRule"/>
</dbReference>
<evidence type="ECO:0000256" key="3">
    <source>
        <dbReference type="ARBA" id="ARBA00022618"/>
    </source>
</evidence>
<dbReference type="GO" id="GO:0051315">
    <property type="term" value="P:attachment of mitotic spindle microtubules to kinetochore"/>
    <property type="evidence" value="ECO:0007669"/>
    <property type="project" value="UniProtKB-UniRule"/>
</dbReference>
<evidence type="ECO:0000256" key="8">
    <source>
        <dbReference type="ARBA" id="ARBA00023306"/>
    </source>
</evidence>
<feature type="domain" description="Kinetochore protein Ndc80 CH" evidence="12">
    <location>
        <begin position="9"/>
        <end position="149"/>
    </location>
</feature>
<dbReference type="InterPro" id="IPR005550">
    <property type="entry name" value="Kinetochore_Ndc80"/>
</dbReference>
<evidence type="ECO:0000256" key="4">
    <source>
        <dbReference type="ARBA" id="ARBA00022776"/>
    </source>
</evidence>
<dbReference type="Proteomes" id="UP000257200">
    <property type="component" value="Unplaced"/>
</dbReference>
<protein>
    <recommendedName>
        <fullName evidence="10">Kinetochore protein NDC80</fullName>
    </recommendedName>
</protein>
<evidence type="ECO:0000313" key="15">
    <source>
        <dbReference type="Ensembl" id="ENSAPOP00000033958.1"/>
    </source>
</evidence>
<dbReference type="Gene3D" id="1.10.418.30">
    <property type="entry name" value="Ncd80 complex, Ncd80 subunit"/>
    <property type="match status" value="1"/>
</dbReference>
<organism evidence="15 16">
    <name type="scientific">Acanthochromis polyacanthus</name>
    <name type="common">spiny chromis</name>
    <dbReference type="NCBI Taxonomy" id="80966"/>
    <lineage>
        <taxon>Eukaryota</taxon>
        <taxon>Metazoa</taxon>
        <taxon>Chordata</taxon>
        <taxon>Craniata</taxon>
        <taxon>Vertebrata</taxon>
        <taxon>Euteleostomi</taxon>
        <taxon>Actinopterygii</taxon>
        <taxon>Neopterygii</taxon>
        <taxon>Teleostei</taxon>
        <taxon>Neoteleostei</taxon>
        <taxon>Acanthomorphata</taxon>
        <taxon>Ovalentaria</taxon>
        <taxon>Pomacentridae</taxon>
        <taxon>Acanthochromis</taxon>
    </lineage>
</organism>
<dbReference type="InterPro" id="IPR055260">
    <property type="entry name" value="Ndc80_CH"/>
</dbReference>
<dbReference type="Ensembl" id="ENSAPOT00000034838.1">
    <property type="protein sequence ID" value="ENSAPOP00000033958.1"/>
    <property type="gene ID" value="ENSAPOG00000022978.1"/>
</dbReference>
<feature type="domain" description="DUF5595" evidence="13">
    <location>
        <begin position="163"/>
        <end position="207"/>
    </location>
</feature>
<name>A0A3Q1GU30_9TELE</name>
<keyword evidence="7 10" id="KW-0539">Nucleus</keyword>
<dbReference type="GO" id="GO:0051301">
    <property type="term" value="P:cell division"/>
    <property type="evidence" value="ECO:0007669"/>
    <property type="project" value="UniProtKB-UniRule"/>
</dbReference>
<feature type="domain" description="Kinetochore protein NDC80 loop region" evidence="14">
    <location>
        <begin position="277"/>
        <end position="357"/>
    </location>
</feature>
<evidence type="ECO:0000256" key="6">
    <source>
        <dbReference type="ARBA" id="ARBA00023054"/>
    </source>
</evidence>
<dbReference type="GeneTree" id="ENSGT00390000018386"/>
<keyword evidence="5 10" id="KW-0995">Kinetochore</keyword>
<dbReference type="GO" id="GO:0005813">
    <property type="term" value="C:centrosome"/>
    <property type="evidence" value="ECO:0007669"/>
    <property type="project" value="UniProtKB-ARBA"/>
</dbReference>
<evidence type="ECO:0000256" key="9">
    <source>
        <dbReference type="ARBA" id="ARBA00023328"/>
    </source>
</evidence>
<comment type="function">
    <text evidence="10">Acts as a component of the essential kinetochore-associated NDC80 complex, which is required for chromosome segregation and spindle checkpoint activity.</text>
</comment>
<keyword evidence="6 11" id="KW-0175">Coiled coil</keyword>
<dbReference type="AlphaFoldDB" id="A0A3Q1GU30"/>
<keyword evidence="3 10" id="KW-0132">Cell division</keyword>
<evidence type="ECO:0000256" key="5">
    <source>
        <dbReference type="ARBA" id="ARBA00022838"/>
    </source>
</evidence>
<dbReference type="InterPro" id="IPR040967">
    <property type="entry name" value="DUF5595"/>
</dbReference>
<dbReference type="Pfam" id="PF03801">
    <property type="entry name" value="Ndc80_HEC"/>
    <property type="match status" value="1"/>
</dbReference>
<dbReference type="InterPro" id="IPR038273">
    <property type="entry name" value="Ndc80_sf"/>
</dbReference>
<dbReference type="GO" id="GO:0005634">
    <property type="term" value="C:nucleus"/>
    <property type="evidence" value="ECO:0007669"/>
    <property type="project" value="UniProtKB-SubCell"/>
</dbReference>
<dbReference type="PANTHER" id="PTHR10643:SF2">
    <property type="entry name" value="KINETOCHORE PROTEIN NDC80 HOMOLOG"/>
    <property type="match status" value="1"/>
</dbReference>
<evidence type="ECO:0000259" key="14">
    <source>
        <dbReference type="Pfam" id="PF24487"/>
    </source>
</evidence>
<dbReference type="Gene3D" id="6.10.250.1950">
    <property type="match status" value="1"/>
</dbReference>
<evidence type="ECO:0000256" key="7">
    <source>
        <dbReference type="ARBA" id="ARBA00023242"/>
    </source>
</evidence>
<sequence>KPQSGTSETRSSFFGARGASMLRNSTMSGFGGTEKIKDTRPLHDKSFVQQCIRQLQEFLTEQGYPGTLSSKTLQSPSTKEFVKMFEFIYQQLDPTFEMPKSKVEEEIPALLKALRYPFVLSKSSMYSVGAPHTWPQALAALIWLIDSVKDLLSSDFCKDGGSMEEGAEYNKLFLDHTAETYSKFMQGQDTFEEEDEAFLTKLNNLPSPPGQDRLMSKRMEKDKLQADLKKLQSYRSSLETFQASLEKKRNEVQHLLQKQKFTPADLERITREKRELQQTISSLSKSLEDAEQHKWNEEMAFAKVKEKVTSLKLAEYHKLARKLKLIPPLAENACCHDFEIRPSECGPGSMVQQKTQVLTAHDQVFEFVLFDGYVSMNKTIFQSNTPYHLVLQETNEERRTVANNLVSVFSTAADHLSITEVTLLQLLHTFLAS</sequence>
<evidence type="ECO:0000259" key="13">
    <source>
        <dbReference type="Pfam" id="PF18077"/>
    </source>
</evidence>
<dbReference type="InterPro" id="IPR057091">
    <property type="entry name" value="NDC80_loop"/>
</dbReference>
<keyword evidence="2 10" id="KW-0158">Chromosome</keyword>
<keyword evidence="16" id="KW-1185">Reference proteome</keyword>
<reference evidence="15" key="1">
    <citation type="submission" date="2025-08" db="UniProtKB">
        <authorList>
            <consortium name="Ensembl"/>
        </authorList>
    </citation>
    <scope>IDENTIFICATION</scope>
</reference>
<evidence type="ECO:0000259" key="12">
    <source>
        <dbReference type="Pfam" id="PF03801"/>
    </source>
</evidence>
<evidence type="ECO:0000256" key="2">
    <source>
        <dbReference type="ARBA" id="ARBA00022454"/>
    </source>
</evidence>
<accession>A0A3Q1GU30</accession>
<keyword evidence="4 10" id="KW-0498">Mitosis</keyword>
<keyword evidence="9 10" id="KW-0137">Centromere</keyword>
<dbReference type="PANTHER" id="PTHR10643">
    <property type="entry name" value="KINETOCHORE PROTEIN NDC80"/>
    <property type="match status" value="1"/>
</dbReference>
<proteinExistence type="inferred from homology"/>
<feature type="coiled-coil region" evidence="11">
    <location>
        <begin position="231"/>
        <end position="293"/>
    </location>
</feature>
<keyword evidence="8 10" id="KW-0131">Cell cycle</keyword>
<reference evidence="15" key="2">
    <citation type="submission" date="2025-09" db="UniProtKB">
        <authorList>
            <consortium name="Ensembl"/>
        </authorList>
    </citation>
    <scope>IDENTIFICATION</scope>
</reference>
<dbReference type="GO" id="GO:0005737">
    <property type="term" value="C:cytoplasm"/>
    <property type="evidence" value="ECO:0007669"/>
    <property type="project" value="UniProtKB-ARBA"/>
</dbReference>
<comment type="subunit">
    <text evidence="10">Component of the NDC80 complex.</text>
</comment>
<dbReference type="FunFam" id="1.10.418.30:FF:000002">
    <property type="entry name" value="NDC80, kinetochore complex component"/>
    <property type="match status" value="1"/>
</dbReference>
<comment type="subcellular location">
    <subcellularLocation>
        <location evidence="10">Chromosome</location>
        <location evidence="10">Centromere</location>
        <location evidence="10">Kinetochore</location>
    </subcellularLocation>
    <subcellularLocation>
        <location evidence="10">Nucleus</location>
    </subcellularLocation>
</comment>
<evidence type="ECO:0000313" key="16">
    <source>
        <dbReference type="Proteomes" id="UP000257200"/>
    </source>
</evidence>
<evidence type="ECO:0000256" key="10">
    <source>
        <dbReference type="RuleBase" id="RU368072"/>
    </source>
</evidence>
<dbReference type="Pfam" id="PF18077">
    <property type="entry name" value="DUF5595"/>
    <property type="match status" value="1"/>
</dbReference>
<comment type="similarity">
    <text evidence="1 10">Belongs to the NDC80/HEC1 family.</text>
</comment>